<evidence type="ECO:0000313" key="3">
    <source>
        <dbReference type="Proteomes" id="UP000276133"/>
    </source>
</evidence>
<dbReference type="AlphaFoldDB" id="A0A3M7Q5L0"/>
<feature type="transmembrane region" description="Helical" evidence="1">
    <location>
        <begin position="77"/>
        <end position="94"/>
    </location>
</feature>
<name>A0A3M7Q5L0_BRAPC</name>
<accession>A0A3M7Q5L0</accession>
<evidence type="ECO:0000256" key="1">
    <source>
        <dbReference type="SAM" id="Phobius"/>
    </source>
</evidence>
<gene>
    <name evidence="2" type="ORF">BpHYR1_011773</name>
</gene>
<reference evidence="2 3" key="1">
    <citation type="journal article" date="2018" name="Sci. Rep.">
        <title>Genomic signatures of local adaptation to the degree of environmental predictability in rotifers.</title>
        <authorList>
            <person name="Franch-Gras L."/>
            <person name="Hahn C."/>
            <person name="Garcia-Roger E.M."/>
            <person name="Carmona M.J."/>
            <person name="Serra M."/>
            <person name="Gomez A."/>
        </authorList>
    </citation>
    <scope>NUCLEOTIDE SEQUENCE [LARGE SCALE GENOMIC DNA]</scope>
    <source>
        <strain evidence="2">HYR1</strain>
    </source>
</reference>
<evidence type="ECO:0000313" key="2">
    <source>
        <dbReference type="EMBL" id="RNA06291.1"/>
    </source>
</evidence>
<comment type="caution">
    <text evidence="2">The sequence shown here is derived from an EMBL/GenBank/DDBJ whole genome shotgun (WGS) entry which is preliminary data.</text>
</comment>
<keyword evidence="1" id="KW-0812">Transmembrane</keyword>
<keyword evidence="3" id="KW-1185">Reference proteome</keyword>
<dbReference type="Proteomes" id="UP000276133">
    <property type="component" value="Unassembled WGS sequence"/>
</dbReference>
<dbReference type="EMBL" id="REGN01007440">
    <property type="protein sequence ID" value="RNA06291.1"/>
    <property type="molecule type" value="Genomic_DNA"/>
</dbReference>
<proteinExistence type="predicted"/>
<keyword evidence="1" id="KW-0472">Membrane</keyword>
<protein>
    <submittedName>
        <fullName evidence="2">Uncharacterized protein</fullName>
    </submittedName>
</protein>
<keyword evidence="1" id="KW-1133">Transmembrane helix</keyword>
<organism evidence="2 3">
    <name type="scientific">Brachionus plicatilis</name>
    <name type="common">Marine rotifer</name>
    <name type="synonym">Brachionus muelleri</name>
    <dbReference type="NCBI Taxonomy" id="10195"/>
    <lineage>
        <taxon>Eukaryota</taxon>
        <taxon>Metazoa</taxon>
        <taxon>Spiralia</taxon>
        <taxon>Gnathifera</taxon>
        <taxon>Rotifera</taxon>
        <taxon>Eurotatoria</taxon>
        <taxon>Monogononta</taxon>
        <taxon>Pseudotrocha</taxon>
        <taxon>Ploima</taxon>
        <taxon>Brachionidae</taxon>
        <taxon>Brachionus</taxon>
    </lineage>
</organism>
<sequence length="96" mass="11397">MSVFVQKNKDIYFILNQSIYRRTFSKDSALMLSKRFKWDKLSNLTLSNLSRILVHKDIIDAEVKSAKVYKKYPLKIALFRWCAFCIFDLIILSIKN</sequence>